<dbReference type="HOGENOM" id="CLU_1152620_0_0_1"/>
<keyword evidence="3" id="KW-1185">Reference proteome</keyword>
<dbReference type="AlphaFoldDB" id="G0P8F3"/>
<dbReference type="Proteomes" id="UP000008068">
    <property type="component" value="Unassembled WGS sequence"/>
</dbReference>
<feature type="compositionally biased region" description="Basic and acidic residues" evidence="1">
    <location>
        <begin position="20"/>
        <end position="32"/>
    </location>
</feature>
<feature type="region of interest" description="Disordered" evidence="1">
    <location>
        <begin position="20"/>
        <end position="86"/>
    </location>
</feature>
<reference evidence="3" key="1">
    <citation type="submission" date="2011-07" db="EMBL/GenBank/DDBJ databases">
        <authorList>
            <consortium name="Caenorhabditis brenneri Sequencing and Analysis Consortium"/>
            <person name="Wilson R.K."/>
        </authorList>
    </citation>
    <scope>NUCLEOTIDE SEQUENCE [LARGE SCALE GENOMIC DNA]</scope>
    <source>
        <strain evidence="3">PB2801</strain>
    </source>
</reference>
<organism evidence="3">
    <name type="scientific">Caenorhabditis brenneri</name>
    <name type="common">Nematode worm</name>
    <dbReference type="NCBI Taxonomy" id="135651"/>
    <lineage>
        <taxon>Eukaryota</taxon>
        <taxon>Metazoa</taxon>
        <taxon>Ecdysozoa</taxon>
        <taxon>Nematoda</taxon>
        <taxon>Chromadorea</taxon>
        <taxon>Rhabditida</taxon>
        <taxon>Rhabditina</taxon>
        <taxon>Rhabditomorpha</taxon>
        <taxon>Rhabditoidea</taxon>
        <taxon>Rhabditidae</taxon>
        <taxon>Peloderinae</taxon>
        <taxon>Caenorhabditis</taxon>
    </lineage>
</organism>
<sequence>MEKPYDQLIQAIKLLEERLNGAKVDEDSENRPTLEPQRVRLPCQSGSDSDDDGGATVVEENWISAEEDVEPETGTSNGSSGFSRREPYNSIVMAPMCRVTTTIITGPEPQEIRFFLGFHPYEPYDANPPAHYIVKNGVIIRDPKVYTTPMEPELEGHGAKDFRRRRKSYDSKNTMRFTITGIAAWKRTSEPIVTLRCMCSPHYNSKDDNHSDRLICKSRAFGAWVAETLWDGGAIEGATVPTQFLLE</sequence>
<gene>
    <name evidence="2" type="ORF">CAEBREN_24794</name>
</gene>
<protein>
    <submittedName>
        <fullName evidence="2">Uncharacterized protein</fullName>
    </submittedName>
</protein>
<accession>G0P8F3</accession>
<proteinExistence type="predicted"/>
<dbReference type="EMBL" id="GL380132">
    <property type="protein sequence ID" value="EGT47722.1"/>
    <property type="molecule type" value="Genomic_DNA"/>
</dbReference>
<evidence type="ECO:0000313" key="3">
    <source>
        <dbReference type="Proteomes" id="UP000008068"/>
    </source>
</evidence>
<dbReference type="InParanoid" id="G0P8F3"/>
<name>G0P8F3_CAEBE</name>
<evidence type="ECO:0000313" key="2">
    <source>
        <dbReference type="EMBL" id="EGT47722.1"/>
    </source>
</evidence>
<feature type="compositionally biased region" description="Polar residues" evidence="1">
    <location>
        <begin position="73"/>
        <end position="82"/>
    </location>
</feature>
<evidence type="ECO:0000256" key="1">
    <source>
        <dbReference type="SAM" id="MobiDB-lite"/>
    </source>
</evidence>